<evidence type="ECO:0000313" key="2">
    <source>
        <dbReference type="Proteomes" id="UP000503339"/>
    </source>
</evidence>
<evidence type="ECO:0000313" key="1">
    <source>
        <dbReference type="EMBL" id="QKC78458.1"/>
    </source>
</evidence>
<protein>
    <submittedName>
        <fullName evidence="1">Uncharacterized protein</fullName>
    </submittedName>
</protein>
<dbReference type="Proteomes" id="UP000503339">
    <property type="component" value="Chromosome"/>
</dbReference>
<dbReference type="AlphaFoldDB" id="A0A6M7UQX8"/>
<keyword evidence="2" id="KW-1185">Reference proteome</keyword>
<name>A0A6M7UQX8_9HYPH</name>
<gene>
    <name evidence="1" type="ORF">EB233_25640</name>
</gene>
<sequence length="184" mass="19893">MVALAATPKPTLAENPAALELKLDIDQDGETDRAVIMQEPGGPASLYIYLGEEKQDPSRKPDLLRMGLTEDRVIDLQSNGKGSLAITSCFGCGASRSTEETVTIVYRKGRFLVGGYSRSWDWNQQTSSGVETTLGGCDINYLTGKGTVSKDLEAAKPINRRFKPISLKDWSSSSRPRACTFGAG</sequence>
<dbReference type="EMBL" id="CP033361">
    <property type="protein sequence ID" value="QKC78458.1"/>
    <property type="molecule type" value="Genomic_DNA"/>
</dbReference>
<organism evidence="1 2">
    <name type="scientific">Mesorhizobium erdmanii</name>
    <dbReference type="NCBI Taxonomy" id="1777866"/>
    <lineage>
        <taxon>Bacteria</taxon>
        <taxon>Pseudomonadati</taxon>
        <taxon>Pseudomonadota</taxon>
        <taxon>Alphaproteobacteria</taxon>
        <taxon>Hyphomicrobiales</taxon>
        <taxon>Phyllobacteriaceae</taxon>
        <taxon>Mesorhizobium</taxon>
    </lineage>
</organism>
<dbReference type="KEGG" id="merd:EB233_25640"/>
<proteinExistence type="predicted"/>
<reference evidence="1 2" key="1">
    <citation type="submission" date="2018-10" db="EMBL/GenBank/DDBJ databases">
        <authorList>
            <person name="Perry B.J."/>
            <person name="Sullivan J.T."/>
            <person name="Murphy R.J.T."/>
            <person name="Ramsay J.P."/>
            <person name="Ronson C.W."/>
        </authorList>
    </citation>
    <scope>NUCLEOTIDE SEQUENCE [LARGE SCALE GENOMIC DNA]</scope>
    <source>
        <strain evidence="1 2">NZP2014</strain>
    </source>
</reference>
<accession>A0A6M7UQX8</accession>